<reference evidence="1" key="2">
    <citation type="submission" date="2021-04" db="EMBL/GenBank/DDBJ databases">
        <authorList>
            <person name="Gilroy R."/>
        </authorList>
    </citation>
    <scope>NUCLEOTIDE SEQUENCE</scope>
    <source>
        <strain evidence="1">378</strain>
    </source>
</reference>
<dbReference type="InterPro" id="IPR051199">
    <property type="entry name" value="LPS_LOS_Heptosyltrfase"/>
</dbReference>
<sequence>MALKHVYFAGRDQVRFSWARHRFAFIPSGVPDDFDFARLEHMVVLKLDGKLGDTQAMTHFYANVQRHCPNLHLSVVCPDNLVPVYRDVLHFDTVLPSSRKPKAAEIKSICARLTSSAPPVDLVVSTEGCYRPRDFIFNYELKPRFVAGCDARLQGKEINLFLFDPDSDRRHITQCFCDFMARGHLAYEPVSYVPLYTPEILGAVQTSLGLAPNARMEQDADADAEAAAPLLQKQQPRSAPLIVGINPCGAPQARRFSVPMVVSLIVAVQRYWLEHHLQAQHQLKILLMCPDSLRDFQQAVQQQLQGVIATAAAGTEAGTGDDAAGMTGLRLEGVEPPELMFLPSSCSVEEYAAHIACLAALVTVDTAAVHLACASHIPQLCFYLGDANSFEDKRWAPVGARAQVVRPQTERLDQMEQKTFVAMSMQFLQQVLPQ</sequence>
<name>A0A948TGE4_9GAMM</name>
<dbReference type="GO" id="GO:0005829">
    <property type="term" value="C:cytosol"/>
    <property type="evidence" value="ECO:0007669"/>
    <property type="project" value="TreeGrafter"/>
</dbReference>
<proteinExistence type="predicted"/>
<dbReference type="PANTHER" id="PTHR30160">
    <property type="entry name" value="TETRAACYLDISACCHARIDE 4'-KINASE-RELATED"/>
    <property type="match status" value="1"/>
</dbReference>
<evidence type="ECO:0000313" key="2">
    <source>
        <dbReference type="Proteomes" id="UP000733611"/>
    </source>
</evidence>
<dbReference type="AlphaFoldDB" id="A0A948TGE4"/>
<dbReference type="SUPFAM" id="SSF53756">
    <property type="entry name" value="UDP-Glycosyltransferase/glycogen phosphorylase"/>
    <property type="match status" value="1"/>
</dbReference>
<accession>A0A948TGE4</accession>
<organism evidence="1 2">
    <name type="scientific">Candidatus Anaerobiospirillum pullicola</name>
    <dbReference type="NCBI Taxonomy" id="2838451"/>
    <lineage>
        <taxon>Bacteria</taxon>
        <taxon>Pseudomonadati</taxon>
        <taxon>Pseudomonadota</taxon>
        <taxon>Gammaproteobacteria</taxon>
        <taxon>Aeromonadales</taxon>
        <taxon>Succinivibrionaceae</taxon>
        <taxon>Anaerobiospirillum</taxon>
    </lineage>
</organism>
<dbReference type="Proteomes" id="UP000733611">
    <property type="component" value="Unassembled WGS sequence"/>
</dbReference>
<dbReference type="EMBL" id="JAHLFE010000094">
    <property type="protein sequence ID" value="MBU3844173.1"/>
    <property type="molecule type" value="Genomic_DNA"/>
</dbReference>
<reference evidence="1" key="1">
    <citation type="journal article" date="2021" name="PeerJ">
        <title>Extensive microbial diversity within the chicken gut microbiome revealed by metagenomics and culture.</title>
        <authorList>
            <person name="Gilroy R."/>
            <person name="Ravi A."/>
            <person name="Getino M."/>
            <person name="Pursley I."/>
            <person name="Horton D.L."/>
            <person name="Alikhan N.F."/>
            <person name="Baker D."/>
            <person name="Gharbi K."/>
            <person name="Hall N."/>
            <person name="Watson M."/>
            <person name="Adriaenssens E.M."/>
            <person name="Foster-Nyarko E."/>
            <person name="Jarju S."/>
            <person name="Secka A."/>
            <person name="Antonio M."/>
            <person name="Oren A."/>
            <person name="Chaudhuri R.R."/>
            <person name="La Ragione R."/>
            <person name="Hildebrand F."/>
            <person name="Pallen M.J."/>
        </authorList>
    </citation>
    <scope>NUCLEOTIDE SEQUENCE</scope>
    <source>
        <strain evidence="1">378</strain>
    </source>
</reference>
<comment type="caution">
    <text evidence="1">The sequence shown here is derived from an EMBL/GenBank/DDBJ whole genome shotgun (WGS) entry which is preliminary data.</text>
</comment>
<dbReference type="Gene3D" id="3.40.50.2000">
    <property type="entry name" value="Glycogen Phosphorylase B"/>
    <property type="match status" value="2"/>
</dbReference>
<dbReference type="PANTHER" id="PTHR30160:SF7">
    <property type="entry name" value="ADP-HEPTOSE--LPS HEPTOSYLTRANSFERASE 2"/>
    <property type="match status" value="1"/>
</dbReference>
<dbReference type="GO" id="GO:0009244">
    <property type="term" value="P:lipopolysaccharide core region biosynthetic process"/>
    <property type="evidence" value="ECO:0007669"/>
    <property type="project" value="TreeGrafter"/>
</dbReference>
<gene>
    <name evidence="1" type="ORF">H9847_04790</name>
</gene>
<protein>
    <recommendedName>
        <fullName evidence="3">ADP-heptose:LPS heptosyltransferase</fullName>
    </recommendedName>
</protein>
<dbReference type="GO" id="GO:0008713">
    <property type="term" value="F:ADP-heptose-lipopolysaccharide heptosyltransferase activity"/>
    <property type="evidence" value="ECO:0007669"/>
    <property type="project" value="TreeGrafter"/>
</dbReference>
<evidence type="ECO:0008006" key="3">
    <source>
        <dbReference type="Google" id="ProtNLM"/>
    </source>
</evidence>
<evidence type="ECO:0000313" key="1">
    <source>
        <dbReference type="EMBL" id="MBU3844173.1"/>
    </source>
</evidence>